<dbReference type="InterPro" id="IPR009057">
    <property type="entry name" value="Homeodomain-like_sf"/>
</dbReference>
<dbReference type="PROSITE" id="PS50977">
    <property type="entry name" value="HTH_TETR_2"/>
    <property type="match status" value="1"/>
</dbReference>
<evidence type="ECO:0000256" key="2">
    <source>
        <dbReference type="ARBA" id="ARBA00023125"/>
    </source>
</evidence>
<evidence type="ECO:0000259" key="6">
    <source>
        <dbReference type="PROSITE" id="PS50977"/>
    </source>
</evidence>
<dbReference type="Pfam" id="PF00440">
    <property type="entry name" value="TetR_N"/>
    <property type="match status" value="1"/>
</dbReference>
<dbReference type="GO" id="GO:0003700">
    <property type="term" value="F:DNA-binding transcription factor activity"/>
    <property type="evidence" value="ECO:0007669"/>
    <property type="project" value="TreeGrafter"/>
</dbReference>
<keyword evidence="3" id="KW-0804">Transcription</keyword>
<evidence type="ECO:0000313" key="7">
    <source>
        <dbReference type="EMBL" id="MQY13790.1"/>
    </source>
</evidence>
<evidence type="ECO:0000256" key="1">
    <source>
        <dbReference type="ARBA" id="ARBA00023015"/>
    </source>
</evidence>
<dbReference type="SUPFAM" id="SSF48498">
    <property type="entry name" value="Tetracyclin repressor-like, C-terminal domain"/>
    <property type="match status" value="1"/>
</dbReference>
<feature type="compositionally biased region" description="Basic and acidic residues" evidence="5">
    <location>
        <begin position="1"/>
        <end position="12"/>
    </location>
</feature>
<dbReference type="EMBL" id="WEGJ01000015">
    <property type="protein sequence ID" value="MQY13790.1"/>
    <property type="molecule type" value="Genomic_DNA"/>
</dbReference>
<dbReference type="PANTHER" id="PTHR30055">
    <property type="entry name" value="HTH-TYPE TRANSCRIPTIONAL REGULATOR RUTR"/>
    <property type="match status" value="1"/>
</dbReference>
<protein>
    <recommendedName>
        <fullName evidence="6">HTH tetR-type domain-containing protein</fullName>
    </recommendedName>
</protein>
<feature type="DNA-binding region" description="H-T-H motif" evidence="4">
    <location>
        <begin position="55"/>
        <end position="74"/>
    </location>
</feature>
<dbReference type="Gene3D" id="1.10.357.10">
    <property type="entry name" value="Tetracycline Repressor, domain 2"/>
    <property type="match status" value="1"/>
</dbReference>
<dbReference type="AlphaFoldDB" id="A0A7K0CJW9"/>
<dbReference type="Proteomes" id="UP000466345">
    <property type="component" value="Unassembled WGS sequence"/>
</dbReference>
<keyword evidence="1" id="KW-0805">Transcription regulation</keyword>
<name>A0A7K0CJW9_9ACTN</name>
<dbReference type="InterPro" id="IPR036271">
    <property type="entry name" value="Tet_transcr_reg_TetR-rel_C_sf"/>
</dbReference>
<evidence type="ECO:0000313" key="8">
    <source>
        <dbReference type="Proteomes" id="UP000466345"/>
    </source>
</evidence>
<proteinExistence type="predicted"/>
<keyword evidence="8" id="KW-1185">Reference proteome</keyword>
<sequence>MASDRRSARDARSSVWLSDRPAPAAGKEQPHGLRLDKIVDATVRLLDSEGLAKVSMRRLAAELGVTAMSVYWYVDTKDDLLEMALDQVHEEIGLPDEAADWRAALRELACEHRGMLVRHPWVSPLAGEFLNVGPRALAFADRAQRAIRGSGLPDGSWMGALALVFQFTYGFGTVEGRWRERCRTSGVSEDAFYGEVMGRLARRPEYAESLATVRARGERTVAAMRERDFEFALDCVIAGITAMREAV</sequence>
<dbReference type="RefSeq" id="WP_153453838.1">
    <property type="nucleotide sequence ID" value="NZ_WEGJ01000015.1"/>
</dbReference>
<dbReference type="Gene3D" id="1.10.10.60">
    <property type="entry name" value="Homeodomain-like"/>
    <property type="match status" value="1"/>
</dbReference>
<evidence type="ECO:0000256" key="5">
    <source>
        <dbReference type="SAM" id="MobiDB-lite"/>
    </source>
</evidence>
<evidence type="ECO:0000256" key="4">
    <source>
        <dbReference type="PROSITE-ProRule" id="PRU00335"/>
    </source>
</evidence>
<dbReference type="InterPro" id="IPR004111">
    <property type="entry name" value="Repressor_TetR_C"/>
</dbReference>
<dbReference type="InterPro" id="IPR001647">
    <property type="entry name" value="HTH_TetR"/>
</dbReference>
<keyword evidence="2 4" id="KW-0238">DNA-binding</keyword>
<feature type="domain" description="HTH tetR-type" evidence="6">
    <location>
        <begin position="32"/>
        <end position="92"/>
    </location>
</feature>
<dbReference type="GO" id="GO:0000976">
    <property type="term" value="F:transcription cis-regulatory region binding"/>
    <property type="evidence" value="ECO:0007669"/>
    <property type="project" value="TreeGrafter"/>
</dbReference>
<organism evidence="7 8">
    <name type="scientific">Streptomyces smaragdinus</name>
    <dbReference type="NCBI Taxonomy" id="2585196"/>
    <lineage>
        <taxon>Bacteria</taxon>
        <taxon>Bacillati</taxon>
        <taxon>Actinomycetota</taxon>
        <taxon>Actinomycetes</taxon>
        <taxon>Kitasatosporales</taxon>
        <taxon>Streptomycetaceae</taxon>
        <taxon>Streptomyces</taxon>
    </lineage>
</organism>
<gene>
    <name evidence="7" type="ORF">SRB5_39450</name>
</gene>
<dbReference type="PRINTS" id="PR00455">
    <property type="entry name" value="HTHTETR"/>
</dbReference>
<evidence type="ECO:0000256" key="3">
    <source>
        <dbReference type="ARBA" id="ARBA00023163"/>
    </source>
</evidence>
<dbReference type="SUPFAM" id="SSF46689">
    <property type="entry name" value="Homeodomain-like"/>
    <property type="match status" value="1"/>
</dbReference>
<dbReference type="OrthoDB" id="3214072at2"/>
<reference evidence="7 8" key="1">
    <citation type="submission" date="2019-10" db="EMBL/GenBank/DDBJ databases">
        <title>Streptomyces smaragdinus sp. nov. and Streptomyces fabii sp. nov., isolated from the gut of fungus growing-termite Macrotermes natalensis.</title>
        <authorList>
            <person name="Schwitalla J."/>
            <person name="Benndorf R."/>
            <person name="Martin K."/>
            <person name="De Beer W."/>
            <person name="Kaster A.-K."/>
            <person name="Vollmers J."/>
            <person name="Poulsen M."/>
            <person name="Beemelmanns C."/>
        </authorList>
    </citation>
    <scope>NUCLEOTIDE SEQUENCE [LARGE SCALE GENOMIC DNA]</scope>
    <source>
        <strain evidence="7 8">RB5</strain>
    </source>
</reference>
<comment type="caution">
    <text evidence="7">The sequence shown here is derived from an EMBL/GenBank/DDBJ whole genome shotgun (WGS) entry which is preliminary data.</text>
</comment>
<feature type="region of interest" description="Disordered" evidence="5">
    <location>
        <begin position="1"/>
        <end position="31"/>
    </location>
</feature>
<dbReference type="Pfam" id="PF02909">
    <property type="entry name" value="TetR_C_1"/>
    <property type="match status" value="1"/>
</dbReference>
<dbReference type="PANTHER" id="PTHR30055:SF151">
    <property type="entry name" value="TRANSCRIPTIONAL REGULATORY PROTEIN"/>
    <property type="match status" value="1"/>
</dbReference>
<dbReference type="GO" id="GO:0045892">
    <property type="term" value="P:negative regulation of DNA-templated transcription"/>
    <property type="evidence" value="ECO:0007669"/>
    <property type="project" value="InterPro"/>
</dbReference>
<accession>A0A7K0CJW9</accession>
<dbReference type="InterPro" id="IPR050109">
    <property type="entry name" value="HTH-type_TetR-like_transc_reg"/>
</dbReference>